<feature type="non-terminal residue" evidence="8">
    <location>
        <position position="385"/>
    </location>
</feature>
<dbReference type="InterPro" id="IPR035979">
    <property type="entry name" value="RBD_domain_sf"/>
</dbReference>
<dbReference type="EMBL" id="CAXKWB010010451">
    <property type="protein sequence ID" value="CAL4098031.1"/>
    <property type="molecule type" value="Genomic_DNA"/>
</dbReference>
<sequence>MTSGPDQVSSADQTQPGETGAGGSGGTPPILSQAIQELLSRTGYPLIQENGQRKYGPPKNWSGTVPAKGCEVFVGKIPRDVFEDELIPVMERAGKIYEVRLMMDLPGTNRGYAFVQYTSRGDADTAVTTLNNYEIRPRRYLGVMRSVDNNRLFVGGIPKTRSQEEVLEEMRRLTEGVTKIILYPSVADRTKNRGYAFVEFDSHKSAAMARRRLFTGRVLLWGAHEVKVDWAEPELNVDTDTMSKVKVLYIRNLALSTTEDDILNLVNAVSAGIERVKKQKDYAFVHFQTREQAELAKQHIDGEIWNKSEFPLNYWKSEIITNQEIKSTIVCENHSKQLVMTLLIPAKRFRADFIDPVILLPDVLNVRNTQACRNNRSRHVASGIV</sequence>
<dbReference type="SMART" id="SM00360">
    <property type="entry name" value="RRM"/>
    <property type="match status" value="3"/>
</dbReference>
<dbReference type="Proteomes" id="UP001497623">
    <property type="component" value="Unassembled WGS sequence"/>
</dbReference>
<evidence type="ECO:0000256" key="2">
    <source>
        <dbReference type="ARBA" id="ARBA00022490"/>
    </source>
</evidence>
<dbReference type="FunFam" id="3.30.70.330:FF:000026">
    <property type="entry name" value="APOBEC1 complementation factor isoform X1"/>
    <property type="match status" value="1"/>
</dbReference>
<dbReference type="InterPro" id="IPR000504">
    <property type="entry name" value="RRM_dom"/>
</dbReference>
<keyword evidence="4 5" id="KW-0694">RNA-binding</keyword>
<dbReference type="GO" id="GO:0005737">
    <property type="term" value="C:cytoplasm"/>
    <property type="evidence" value="ECO:0007669"/>
    <property type="project" value="UniProtKB-SubCell"/>
</dbReference>
<feature type="domain" description="RRM" evidence="7">
    <location>
        <begin position="150"/>
        <end position="233"/>
    </location>
</feature>
<dbReference type="SUPFAM" id="SSF54928">
    <property type="entry name" value="RNA-binding domain, RBD"/>
    <property type="match status" value="2"/>
</dbReference>
<comment type="subcellular location">
    <subcellularLocation>
        <location evidence="1">Cytoplasm</location>
    </subcellularLocation>
</comment>
<keyword evidence="2" id="KW-0963">Cytoplasm</keyword>
<dbReference type="InterPro" id="IPR012677">
    <property type="entry name" value="Nucleotide-bd_a/b_plait_sf"/>
</dbReference>
<dbReference type="CDD" id="cd12249">
    <property type="entry name" value="RRM1_hnRNPR_like"/>
    <property type="match status" value="1"/>
</dbReference>
<protein>
    <recommendedName>
        <fullName evidence="7">RRM domain-containing protein</fullName>
    </recommendedName>
</protein>
<dbReference type="PROSITE" id="PS50102">
    <property type="entry name" value="RRM"/>
    <property type="match status" value="3"/>
</dbReference>
<evidence type="ECO:0000259" key="7">
    <source>
        <dbReference type="PROSITE" id="PS50102"/>
    </source>
</evidence>
<feature type="compositionally biased region" description="Polar residues" evidence="6">
    <location>
        <begin position="1"/>
        <end position="13"/>
    </location>
</feature>
<comment type="caution">
    <text evidence="8">The sequence shown here is derived from an EMBL/GenBank/DDBJ whole genome shotgun (WGS) entry which is preliminary data.</text>
</comment>
<feature type="region of interest" description="Disordered" evidence="6">
    <location>
        <begin position="1"/>
        <end position="30"/>
    </location>
</feature>
<dbReference type="PANTHER" id="PTHR21245">
    <property type="entry name" value="HETEROGENEOUS NUCLEAR RIBONUCLEOPROTEIN"/>
    <property type="match status" value="1"/>
</dbReference>
<evidence type="ECO:0000256" key="1">
    <source>
        <dbReference type="ARBA" id="ARBA00004496"/>
    </source>
</evidence>
<evidence type="ECO:0000256" key="3">
    <source>
        <dbReference type="ARBA" id="ARBA00022737"/>
    </source>
</evidence>
<dbReference type="CDD" id="cd12250">
    <property type="entry name" value="RRM2_hnRNPR_like"/>
    <property type="match status" value="1"/>
</dbReference>
<evidence type="ECO:0000313" key="9">
    <source>
        <dbReference type="Proteomes" id="UP001497623"/>
    </source>
</evidence>
<name>A0AAV2QUA0_MEGNR</name>
<evidence type="ECO:0000256" key="5">
    <source>
        <dbReference type="PROSITE-ProRule" id="PRU00176"/>
    </source>
</evidence>
<evidence type="ECO:0000256" key="4">
    <source>
        <dbReference type="ARBA" id="ARBA00022884"/>
    </source>
</evidence>
<keyword evidence="9" id="KW-1185">Reference proteome</keyword>
<accession>A0AAV2QUA0</accession>
<feature type="domain" description="RRM" evidence="7">
    <location>
        <begin position="70"/>
        <end position="148"/>
    </location>
</feature>
<evidence type="ECO:0000256" key="6">
    <source>
        <dbReference type="SAM" id="MobiDB-lite"/>
    </source>
</evidence>
<gene>
    <name evidence="8" type="ORF">MNOR_LOCUS16139</name>
</gene>
<proteinExistence type="predicted"/>
<dbReference type="FunFam" id="3.30.70.330:FF:000022">
    <property type="entry name" value="APOBEC1 complementation factor isoform X1"/>
    <property type="match status" value="1"/>
</dbReference>
<feature type="domain" description="RRM" evidence="7">
    <location>
        <begin position="246"/>
        <end position="317"/>
    </location>
</feature>
<dbReference type="NCBIfam" id="TIGR01648">
    <property type="entry name" value="hnRNP-R-Q"/>
    <property type="match status" value="1"/>
</dbReference>
<dbReference type="GO" id="GO:0003723">
    <property type="term" value="F:RNA binding"/>
    <property type="evidence" value="ECO:0007669"/>
    <property type="project" value="UniProtKB-UniRule"/>
</dbReference>
<organism evidence="8 9">
    <name type="scientific">Meganyctiphanes norvegica</name>
    <name type="common">Northern krill</name>
    <name type="synonym">Thysanopoda norvegica</name>
    <dbReference type="NCBI Taxonomy" id="48144"/>
    <lineage>
        <taxon>Eukaryota</taxon>
        <taxon>Metazoa</taxon>
        <taxon>Ecdysozoa</taxon>
        <taxon>Arthropoda</taxon>
        <taxon>Crustacea</taxon>
        <taxon>Multicrustacea</taxon>
        <taxon>Malacostraca</taxon>
        <taxon>Eumalacostraca</taxon>
        <taxon>Eucarida</taxon>
        <taxon>Euphausiacea</taxon>
        <taxon>Euphausiidae</taxon>
        <taxon>Meganyctiphanes</taxon>
    </lineage>
</organism>
<dbReference type="Pfam" id="PF00076">
    <property type="entry name" value="RRM_1"/>
    <property type="match status" value="3"/>
</dbReference>
<evidence type="ECO:0000313" key="8">
    <source>
        <dbReference type="EMBL" id="CAL4098031.1"/>
    </source>
</evidence>
<reference evidence="8 9" key="1">
    <citation type="submission" date="2024-05" db="EMBL/GenBank/DDBJ databases">
        <authorList>
            <person name="Wallberg A."/>
        </authorList>
    </citation>
    <scope>NUCLEOTIDE SEQUENCE [LARGE SCALE GENOMIC DNA]</scope>
</reference>
<keyword evidence="3" id="KW-0677">Repeat</keyword>
<dbReference type="Gene3D" id="3.30.70.330">
    <property type="match status" value="3"/>
</dbReference>
<dbReference type="InterPro" id="IPR006535">
    <property type="entry name" value="HnRNP_R/Q_splicing_fac"/>
</dbReference>
<dbReference type="AlphaFoldDB" id="A0AAV2QUA0"/>